<feature type="compositionally biased region" description="Polar residues" evidence="1">
    <location>
        <begin position="609"/>
        <end position="619"/>
    </location>
</feature>
<dbReference type="RefSeq" id="WP_130416343.1">
    <property type="nucleotide sequence ID" value="NZ_SGWX01000001.1"/>
</dbReference>
<gene>
    <name evidence="4" type="ORF">EV386_3266</name>
</gene>
<dbReference type="Gene3D" id="2.60.40.10">
    <property type="entry name" value="Immunoglobulins"/>
    <property type="match status" value="1"/>
</dbReference>
<reference evidence="4 5" key="1">
    <citation type="submission" date="2019-02" db="EMBL/GenBank/DDBJ databases">
        <title>Sequencing the genomes of 1000 actinobacteria strains.</title>
        <authorList>
            <person name="Klenk H.-P."/>
        </authorList>
    </citation>
    <scope>NUCLEOTIDE SEQUENCE [LARGE SCALE GENOMIC DNA]</scope>
    <source>
        <strain evidence="4 5">DSM 16932</strain>
    </source>
</reference>
<protein>
    <recommendedName>
        <fullName evidence="3">DUF7927 domain-containing protein</fullName>
    </recommendedName>
</protein>
<dbReference type="AlphaFoldDB" id="A0A4V2EYG5"/>
<sequence length="1123" mass="118558">MTRQVVNTDRRGHWSAARRRLSAPLALAVMLALAVVAVAGGLFATPEQARAESGPANSWVRGEQTWYAYVQAGETFSADFTLTGQDAGVGWGDNSRVQVKDPQGNVVKTCDFTYNSTRVTECRYTSGPQATAGVFSVSLGKLPGNTSSSPLGRPILAWDVSVTHGAERKSGRVWSEQFVMEDSPSTPVDLTLFYQTVSGFTYRADHVGMVGIASRYVSSAFGNVHAEDVPGEGQPKKCDSAYQSIPNNSLRGSNKNLAPGYSELGIPADKTGCKFTPFKIFFEEPSKDLPAEATLPGSDSPAWLRDAPMEAEDVQVTDFTFEPASPGSRAGTISFRIPRHEGVARVQVDVNDNGEFDDENDREFQTRVLAGQDGKGELVTIAFNGMDAKSVAIAPTTPLAVRVTVDRIGEVHFTAIDLEVLANGLKVERLNGWQPGPSGLSWDDSMIEEQHNGAVKKCSRTAATTGDGVDSSQGVHGWNECESGTNVEPWTSPNPGHMGSWGNLAAIDNWTSIPVDHEIIVEIPAFKISKTSSPATGAAVTPAERIEYSITAEPVQYSHPGDVNASNPRWVPATTWSGRYVDSAASVADGATIDWDSLKSSPAAHSKLEPNTTSNQFTWTGEDVPIGPPVVTSYSATVKPVAEQGESGLLHNRADIQASNFEQPKECIKDLCGETRHALLEVEKSSTPTDGQDVAPGQEVAYTITFTNRGSQRAPVDYEDRIADVVDEAVVNAASLTATNGLTAEWNAEGTIISVKGGLPASNASGPATGTVTYTVKVKDAGFKNGTLRNYVVRPTADTPEACDPKDVLCTEHPITGGYTVTKTSDPESGVYVSPGNVVKYTVTAVGTGTGATGISLTDDLTNVLKHANFTTESASLKVGKADPAPVSDPGTEQKLVAGPFDLAEGETATLTYEVVVKLDAWSKALANVVTGVDENGKPPATCDPCATRTPVTARIEILKVGRGINGAGPLGGSAWTVHKDVAGAMGAELESPRVTPISVDGQVQVGRFEFTEALPGTYWLMETQTQAGFSLLAAPVRFVIGDDGTVSLPDQLAHGQAVSVAGNSGVAVITVENTAAVILPRTGDSTGDGPHVMVGASVLVVAMSAIALRELRRRGAARTRRA</sequence>
<evidence type="ECO:0000259" key="3">
    <source>
        <dbReference type="Pfam" id="PF25549"/>
    </source>
</evidence>
<keyword evidence="2" id="KW-0812">Transmembrane</keyword>
<dbReference type="EMBL" id="SGWX01000001">
    <property type="protein sequence ID" value="RZS62910.1"/>
    <property type="molecule type" value="Genomic_DNA"/>
</dbReference>
<keyword evidence="5" id="KW-1185">Reference proteome</keyword>
<dbReference type="OrthoDB" id="134475at2"/>
<evidence type="ECO:0000256" key="1">
    <source>
        <dbReference type="SAM" id="MobiDB-lite"/>
    </source>
</evidence>
<proteinExistence type="predicted"/>
<feature type="transmembrane region" description="Helical" evidence="2">
    <location>
        <begin position="1093"/>
        <end position="1112"/>
    </location>
</feature>
<accession>A0A4V2EYG5</accession>
<evidence type="ECO:0000256" key="2">
    <source>
        <dbReference type="SAM" id="Phobius"/>
    </source>
</evidence>
<evidence type="ECO:0000313" key="5">
    <source>
        <dbReference type="Proteomes" id="UP000293852"/>
    </source>
</evidence>
<feature type="domain" description="DUF7927" evidence="3">
    <location>
        <begin position="680"/>
        <end position="815"/>
    </location>
</feature>
<feature type="domain" description="DUF7927" evidence="3">
    <location>
        <begin position="819"/>
        <end position="948"/>
    </location>
</feature>
<keyword evidence="2" id="KW-1133">Transmembrane helix</keyword>
<dbReference type="Proteomes" id="UP000293852">
    <property type="component" value="Unassembled WGS sequence"/>
</dbReference>
<dbReference type="InterPro" id="IPR013783">
    <property type="entry name" value="Ig-like_fold"/>
</dbReference>
<dbReference type="Pfam" id="PF25549">
    <property type="entry name" value="DUF7927"/>
    <property type="match status" value="2"/>
</dbReference>
<dbReference type="GO" id="GO:0005975">
    <property type="term" value="P:carbohydrate metabolic process"/>
    <property type="evidence" value="ECO:0007669"/>
    <property type="project" value="UniProtKB-ARBA"/>
</dbReference>
<comment type="caution">
    <text evidence="4">The sequence shown here is derived from an EMBL/GenBank/DDBJ whole genome shotgun (WGS) entry which is preliminary data.</text>
</comment>
<name>A0A4V2EYG5_9MICO</name>
<evidence type="ECO:0000313" key="4">
    <source>
        <dbReference type="EMBL" id="RZS62910.1"/>
    </source>
</evidence>
<organism evidence="4 5">
    <name type="scientific">Xylanimonas ulmi</name>
    <dbReference type="NCBI Taxonomy" id="228973"/>
    <lineage>
        <taxon>Bacteria</taxon>
        <taxon>Bacillati</taxon>
        <taxon>Actinomycetota</taxon>
        <taxon>Actinomycetes</taxon>
        <taxon>Micrococcales</taxon>
        <taxon>Promicromonosporaceae</taxon>
        <taxon>Xylanimonas</taxon>
    </lineage>
</organism>
<keyword evidence="2" id="KW-0472">Membrane</keyword>
<dbReference type="InterPro" id="IPR057687">
    <property type="entry name" value="DUF7927"/>
</dbReference>
<feature type="transmembrane region" description="Helical" evidence="2">
    <location>
        <begin position="21"/>
        <end position="43"/>
    </location>
</feature>
<feature type="region of interest" description="Disordered" evidence="1">
    <location>
        <begin position="601"/>
        <end position="621"/>
    </location>
</feature>